<evidence type="ECO:0000256" key="3">
    <source>
        <dbReference type="ARBA" id="ARBA00022617"/>
    </source>
</evidence>
<dbReference type="RefSeq" id="WP_100270355.1">
    <property type="nucleotide sequence ID" value="NZ_CP024443.1"/>
</dbReference>
<comment type="subcellular location">
    <subcellularLocation>
        <location evidence="1">Cell envelope</location>
    </subcellularLocation>
    <subcellularLocation>
        <location evidence="10">Periplasm</location>
    </subcellularLocation>
</comment>
<feature type="compositionally biased region" description="Basic and acidic residues" evidence="11">
    <location>
        <begin position="62"/>
        <end position="76"/>
    </location>
</feature>
<dbReference type="GO" id="GO:0020037">
    <property type="term" value="F:heme binding"/>
    <property type="evidence" value="ECO:0007669"/>
    <property type="project" value="InterPro"/>
</dbReference>
<keyword evidence="5" id="KW-0732">Signal</keyword>
<dbReference type="InterPro" id="IPR006314">
    <property type="entry name" value="Dyp_peroxidase"/>
</dbReference>
<evidence type="ECO:0000256" key="2">
    <source>
        <dbReference type="ARBA" id="ARBA00022559"/>
    </source>
</evidence>
<keyword evidence="3 8" id="KW-0349">Heme</keyword>
<feature type="binding site" evidence="8">
    <location>
        <position position="370"/>
    </location>
    <ligand>
        <name>heme b</name>
        <dbReference type="ChEBI" id="CHEBI:60344"/>
    </ligand>
</feature>
<evidence type="ECO:0000313" key="15">
    <source>
        <dbReference type="Proteomes" id="UP000229340"/>
    </source>
</evidence>
<keyword evidence="4 8" id="KW-0479">Metal-binding</keyword>
<dbReference type="NCBIfam" id="TIGR01412">
    <property type="entry name" value="tat_substr_1"/>
    <property type="match status" value="1"/>
</dbReference>
<evidence type="ECO:0000256" key="5">
    <source>
        <dbReference type="ARBA" id="ARBA00022729"/>
    </source>
</evidence>
<dbReference type="InterPro" id="IPR011008">
    <property type="entry name" value="Dimeric_a/b-barrel"/>
</dbReference>
<dbReference type="GO" id="GO:0033212">
    <property type="term" value="P:iron import into cell"/>
    <property type="evidence" value="ECO:0007669"/>
    <property type="project" value="InterPro"/>
</dbReference>
<evidence type="ECO:0000313" key="14">
    <source>
        <dbReference type="EMBL" id="ATR79136.1"/>
    </source>
</evidence>
<dbReference type="GO" id="GO:0005829">
    <property type="term" value="C:cytosol"/>
    <property type="evidence" value="ECO:0007669"/>
    <property type="project" value="TreeGrafter"/>
</dbReference>
<evidence type="ECO:0000259" key="13">
    <source>
        <dbReference type="Pfam" id="PF20628"/>
    </source>
</evidence>
<dbReference type="GO" id="GO:0042597">
    <property type="term" value="C:periplasmic space"/>
    <property type="evidence" value="ECO:0007669"/>
    <property type="project" value="UniProtKB-SubCell"/>
</dbReference>
<comment type="similarity">
    <text evidence="10">Belongs to the DyP-type peroxidase family.</text>
</comment>
<feature type="domain" description="Dyp-type peroxidase C-terminal" evidence="13">
    <location>
        <begin position="258"/>
        <end position="431"/>
    </location>
</feature>
<evidence type="ECO:0000259" key="12">
    <source>
        <dbReference type="Pfam" id="PF04261"/>
    </source>
</evidence>
<evidence type="ECO:0000256" key="4">
    <source>
        <dbReference type="ARBA" id="ARBA00022723"/>
    </source>
</evidence>
<organism evidence="14 15">
    <name type="scientific">Faucicola osloensis</name>
    <name type="common">Moraxella osloensis</name>
    <dbReference type="NCBI Taxonomy" id="34062"/>
    <lineage>
        <taxon>Bacteria</taxon>
        <taxon>Pseudomonadati</taxon>
        <taxon>Pseudomonadota</taxon>
        <taxon>Gammaproteobacteria</taxon>
        <taxon>Moraxellales</taxon>
        <taxon>Moraxellaceae</taxon>
        <taxon>Faucicola</taxon>
    </lineage>
</organism>
<dbReference type="STRING" id="34062.AXE82_03795"/>
<evidence type="ECO:0000256" key="10">
    <source>
        <dbReference type="RuleBase" id="RU365017"/>
    </source>
</evidence>
<name>A0A2D2LVW8_FAUOS</name>
<comment type="subunit">
    <text evidence="10">Homodimer. Part of a ferrous iron transporter composed of EfeU, EfeO and EfeB.</text>
</comment>
<dbReference type="EC" id="1.11.1.-" evidence="10"/>
<accession>A0A2D2LVW8</accession>
<comment type="function">
    <text evidence="10">Involved in the recovery of exogenous heme iron. Extracts iron from heme while preserving the protoporphyrin ring intact.</text>
</comment>
<protein>
    <recommendedName>
        <fullName evidence="10">Deferrochelatase</fullName>
        <ecNumber evidence="10">1.11.1.-</ecNumber>
    </recommendedName>
    <alternativeName>
        <fullName evidence="10">Peroxidase EfeB</fullName>
    </alternativeName>
</protein>
<reference evidence="15" key="1">
    <citation type="submission" date="2017-11" db="EMBL/GenBank/DDBJ databases">
        <title>Complete genome sequence of Moraxella osloensis NP7 isolated from human skin.</title>
        <authorList>
            <person name="Lee K."/>
            <person name="Lim J.Y."/>
            <person name="Hwang I."/>
        </authorList>
    </citation>
    <scope>NUCLEOTIDE SEQUENCE [LARGE SCALE GENOMIC DNA]</scope>
    <source>
        <strain evidence="15">NP7</strain>
    </source>
</reference>
<dbReference type="PROSITE" id="PS51404">
    <property type="entry name" value="DYP_PEROXIDASE"/>
    <property type="match status" value="1"/>
</dbReference>
<feature type="compositionally biased region" description="Polar residues" evidence="11">
    <location>
        <begin position="51"/>
        <end position="61"/>
    </location>
</feature>
<proteinExistence type="inferred from homology"/>
<dbReference type="EMBL" id="CP024443">
    <property type="protein sequence ID" value="ATR79136.1"/>
    <property type="molecule type" value="Genomic_DNA"/>
</dbReference>
<feature type="region of interest" description="Disordered" evidence="11">
    <location>
        <begin position="51"/>
        <end position="80"/>
    </location>
</feature>
<dbReference type="Pfam" id="PF04261">
    <property type="entry name" value="Dyp_perox_N"/>
    <property type="match status" value="1"/>
</dbReference>
<evidence type="ECO:0000256" key="1">
    <source>
        <dbReference type="ARBA" id="ARBA00004196"/>
    </source>
</evidence>
<feature type="binding site" evidence="9">
    <location>
        <begin position="268"/>
        <end position="270"/>
    </location>
    <ligand>
        <name>protoporphyrin IX</name>
        <dbReference type="ChEBI" id="CHEBI:57306"/>
    </ligand>
</feature>
<keyword evidence="10" id="KW-0574">Periplasm</keyword>
<evidence type="ECO:0000256" key="9">
    <source>
        <dbReference type="PIRSR" id="PIRSR606313-2"/>
    </source>
</evidence>
<evidence type="ECO:0000256" key="6">
    <source>
        <dbReference type="ARBA" id="ARBA00023002"/>
    </source>
</evidence>
<evidence type="ECO:0000256" key="7">
    <source>
        <dbReference type="ARBA" id="ARBA00023004"/>
    </source>
</evidence>
<feature type="binding site" evidence="8">
    <location>
        <begin position="268"/>
        <end position="270"/>
    </location>
    <ligand>
        <name>heme b</name>
        <dbReference type="ChEBI" id="CHEBI:60344"/>
    </ligand>
</feature>
<dbReference type="SUPFAM" id="SSF54909">
    <property type="entry name" value="Dimeric alpha+beta barrel"/>
    <property type="match status" value="1"/>
</dbReference>
<evidence type="ECO:0000256" key="8">
    <source>
        <dbReference type="PIRSR" id="PIRSR606313-1"/>
    </source>
</evidence>
<dbReference type="Pfam" id="PF20628">
    <property type="entry name" value="Dyp_perox_C"/>
    <property type="match status" value="1"/>
</dbReference>
<dbReference type="PANTHER" id="PTHR30521:SF4">
    <property type="entry name" value="DEFERROCHELATASE"/>
    <property type="match status" value="1"/>
</dbReference>
<dbReference type="InterPro" id="IPR048327">
    <property type="entry name" value="Dyp_perox_N"/>
</dbReference>
<dbReference type="PANTHER" id="PTHR30521">
    <property type="entry name" value="DEFERROCHELATASE/PEROXIDASE"/>
    <property type="match status" value="1"/>
</dbReference>
<dbReference type="Proteomes" id="UP000229340">
    <property type="component" value="Chromosome"/>
</dbReference>
<dbReference type="AlphaFoldDB" id="A0A2D2LVW8"/>
<evidence type="ECO:0000256" key="11">
    <source>
        <dbReference type="SAM" id="MobiDB-lite"/>
    </source>
</evidence>
<dbReference type="GO" id="GO:0004601">
    <property type="term" value="F:peroxidase activity"/>
    <property type="evidence" value="ECO:0007669"/>
    <property type="project" value="UniProtKB-KW"/>
</dbReference>
<dbReference type="GO" id="GO:0030313">
    <property type="term" value="C:cell envelope"/>
    <property type="evidence" value="ECO:0007669"/>
    <property type="project" value="UniProtKB-SubCell"/>
</dbReference>
<dbReference type="GO" id="GO:0046872">
    <property type="term" value="F:metal ion binding"/>
    <property type="evidence" value="ECO:0007669"/>
    <property type="project" value="UniProtKB-KW"/>
</dbReference>
<dbReference type="NCBIfam" id="TIGR01413">
    <property type="entry name" value="Dyp_perox_fam"/>
    <property type="match status" value="1"/>
</dbReference>
<gene>
    <name evidence="14" type="ORF">NP7_07680</name>
</gene>
<keyword evidence="7 8" id="KW-0408">Iron</keyword>
<keyword evidence="2 10" id="KW-0575">Peroxidase</keyword>
<comment type="cofactor">
    <cofactor evidence="8 10">
        <name>heme b</name>
        <dbReference type="ChEBI" id="CHEBI:60344"/>
    </cofactor>
    <text evidence="8 10">Binds 1 heme b (iron(II)-protoporphyrin IX) group non-covalently per subunit.</text>
</comment>
<feature type="binding site" evidence="9">
    <location>
        <position position="322"/>
    </location>
    <ligand>
        <name>protoporphyrin IX</name>
        <dbReference type="ChEBI" id="CHEBI:57306"/>
    </ligand>
</feature>
<sequence length="446" mass="49230">MKHSKLDKQAQETGMGLKTSNRRSFLRQFGALSVAGVGLAVSACQQKPSENLPNLQALDGNQSKDSDKNENPKHAGSDANTTKNCFADVKYDFYGEHQAGITTPSQRNIYFLVMDLHTDKLDDVKQMFKDWTTYAANLTQGKNIKAYEKNPFVPPTDTGEADSMGAYGLTLTFGISPSFLKKMGLTHKQPKEFQDLPKFPRDQLRENLTGGDICIQACAEDAQVAFHAVRQLVRQARSNITMRWSQSGFVGFDTGNHTPRNLFGFKDGTANQSTLKAANKNLWADAPDWMKGGTYLVTRVIQMHLETWDRTSLKGQEDTFGRHRDSGAAIGQKGEFDTFDVHAKDAQGKAVIPENSHVGLAKRTGVEILRRSYSYSSGINPATGQFDSGLLFISFQKSPEQFIIIQNALGRLDKMNEYITHIGSGLFACFGGIPQGGYIGQALFEA</sequence>
<dbReference type="InterPro" id="IPR048328">
    <property type="entry name" value="Dyp_perox_C"/>
</dbReference>
<feature type="domain" description="Dyp-type peroxidase N-terminal" evidence="12">
    <location>
        <begin position="98"/>
        <end position="249"/>
    </location>
</feature>
<feature type="binding site" evidence="8">
    <location>
        <position position="357"/>
    </location>
    <ligand>
        <name>heme b</name>
        <dbReference type="ChEBI" id="CHEBI:60344"/>
    </ligand>
</feature>
<dbReference type="InterPro" id="IPR006313">
    <property type="entry name" value="EfeB/EfeN"/>
</dbReference>
<keyword evidence="6 10" id="KW-0560">Oxidoreductase</keyword>